<proteinExistence type="predicted"/>
<dbReference type="AlphaFoldDB" id="D8TC84"/>
<name>D8TC84_SELML</name>
<dbReference type="KEGG" id="smo:SELMODRAFT_431326"/>
<accession>D8TC84</accession>
<evidence type="ECO:0000313" key="2">
    <source>
        <dbReference type="Proteomes" id="UP000001514"/>
    </source>
</evidence>
<reference evidence="1 2" key="1">
    <citation type="journal article" date="2011" name="Science">
        <title>The Selaginella genome identifies genetic changes associated with the evolution of vascular plants.</title>
        <authorList>
            <person name="Banks J.A."/>
            <person name="Nishiyama T."/>
            <person name="Hasebe M."/>
            <person name="Bowman J.L."/>
            <person name="Gribskov M."/>
            <person name="dePamphilis C."/>
            <person name="Albert V.A."/>
            <person name="Aono N."/>
            <person name="Aoyama T."/>
            <person name="Ambrose B.A."/>
            <person name="Ashton N.W."/>
            <person name="Axtell M.J."/>
            <person name="Barker E."/>
            <person name="Barker M.S."/>
            <person name="Bennetzen J.L."/>
            <person name="Bonawitz N.D."/>
            <person name="Chapple C."/>
            <person name="Cheng C."/>
            <person name="Correa L.G."/>
            <person name="Dacre M."/>
            <person name="DeBarry J."/>
            <person name="Dreyer I."/>
            <person name="Elias M."/>
            <person name="Engstrom E.M."/>
            <person name="Estelle M."/>
            <person name="Feng L."/>
            <person name="Finet C."/>
            <person name="Floyd S.K."/>
            <person name="Frommer W.B."/>
            <person name="Fujita T."/>
            <person name="Gramzow L."/>
            <person name="Gutensohn M."/>
            <person name="Harholt J."/>
            <person name="Hattori M."/>
            <person name="Heyl A."/>
            <person name="Hirai T."/>
            <person name="Hiwatashi Y."/>
            <person name="Ishikawa M."/>
            <person name="Iwata M."/>
            <person name="Karol K.G."/>
            <person name="Koehler B."/>
            <person name="Kolukisaoglu U."/>
            <person name="Kubo M."/>
            <person name="Kurata T."/>
            <person name="Lalonde S."/>
            <person name="Li K."/>
            <person name="Li Y."/>
            <person name="Litt A."/>
            <person name="Lyons E."/>
            <person name="Manning G."/>
            <person name="Maruyama T."/>
            <person name="Michael T.P."/>
            <person name="Mikami K."/>
            <person name="Miyazaki S."/>
            <person name="Morinaga S."/>
            <person name="Murata T."/>
            <person name="Mueller-Roeber B."/>
            <person name="Nelson D.R."/>
            <person name="Obara M."/>
            <person name="Oguri Y."/>
            <person name="Olmstead R.G."/>
            <person name="Onodera N."/>
            <person name="Petersen B.L."/>
            <person name="Pils B."/>
            <person name="Prigge M."/>
            <person name="Rensing S.A."/>
            <person name="Riano-Pachon D.M."/>
            <person name="Roberts A.W."/>
            <person name="Sato Y."/>
            <person name="Scheller H.V."/>
            <person name="Schulz B."/>
            <person name="Schulz C."/>
            <person name="Shakirov E.V."/>
            <person name="Shibagaki N."/>
            <person name="Shinohara N."/>
            <person name="Shippen D.E."/>
            <person name="Soerensen I."/>
            <person name="Sotooka R."/>
            <person name="Sugimoto N."/>
            <person name="Sugita M."/>
            <person name="Sumikawa N."/>
            <person name="Tanurdzic M."/>
            <person name="Theissen G."/>
            <person name="Ulvskov P."/>
            <person name="Wakazuki S."/>
            <person name="Weng J.K."/>
            <person name="Willats W.W."/>
            <person name="Wipf D."/>
            <person name="Wolf P.G."/>
            <person name="Yang L."/>
            <person name="Zimmer A.D."/>
            <person name="Zhu Q."/>
            <person name="Mitros T."/>
            <person name="Hellsten U."/>
            <person name="Loque D."/>
            <person name="Otillar R."/>
            <person name="Salamov A."/>
            <person name="Schmutz J."/>
            <person name="Shapiro H."/>
            <person name="Lindquist E."/>
            <person name="Lucas S."/>
            <person name="Rokhsar D."/>
            <person name="Grigoriev I.V."/>
        </authorList>
    </citation>
    <scope>NUCLEOTIDE SEQUENCE [LARGE SCALE GENOMIC DNA]</scope>
</reference>
<keyword evidence="2" id="KW-1185">Reference proteome</keyword>
<organism evidence="2">
    <name type="scientific">Selaginella moellendorffii</name>
    <name type="common">Spikemoss</name>
    <dbReference type="NCBI Taxonomy" id="88036"/>
    <lineage>
        <taxon>Eukaryota</taxon>
        <taxon>Viridiplantae</taxon>
        <taxon>Streptophyta</taxon>
        <taxon>Embryophyta</taxon>
        <taxon>Tracheophyta</taxon>
        <taxon>Lycopodiopsida</taxon>
        <taxon>Selaginellales</taxon>
        <taxon>Selaginellaceae</taxon>
        <taxon>Selaginella</taxon>
    </lineage>
</organism>
<dbReference type="Proteomes" id="UP000001514">
    <property type="component" value="Unassembled WGS sequence"/>
</dbReference>
<dbReference type="EMBL" id="GL377715">
    <property type="protein sequence ID" value="EFJ05716.1"/>
    <property type="molecule type" value="Genomic_DNA"/>
</dbReference>
<dbReference type="HOGENOM" id="CLU_1780660_0_0_1"/>
<evidence type="ECO:0000313" key="1">
    <source>
        <dbReference type="EMBL" id="EFJ05716.1"/>
    </source>
</evidence>
<sequence length="146" mass="16249">MPIHARSREASLGCGGVYLQRCEENSNTLNWVQEKTSEEIGSGGVIPHGMVDADLASDLLYGVQLIEDKFGMDHPNLGDMLNTMGIANLLPSNLSEQRRCWTSKHRKGNSEHDHCILLAQLGRMRDGDSGRTAGHRTQRKWFYGVV</sequence>
<dbReference type="InParanoid" id="D8TC84"/>
<dbReference type="Gramene" id="EFJ05716">
    <property type="protein sequence ID" value="EFJ05716"/>
    <property type="gene ID" value="SELMODRAFT_431326"/>
</dbReference>
<protein>
    <submittedName>
        <fullName evidence="1">Uncharacterized protein</fullName>
    </submittedName>
</protein>
<gene>
    <name evidence="1" type="ORF">SELMODRAFT_431326</name>
</gene>